<dbReference type="RefSeq" id="WP_110045011.1">
    <property type="nucleotide sequence ID" value="NZ_CP054612.1"/>
</dbReference>
<reference evidence="2 3" key="1">
    <citation type="submission" date="2018-05" db="EMBL/GenBank/DDBJ databases">
        <title>Genomic Encyclopedia of Type Strains, Phase III (KMG-III): the genomes of soil and plant-associated and newly described type strains.</title>
        <authorList>
            <person name="Whitman W."/>
        </authorList>
    </citation>
    <scope>NUCLEOTIDE SEQUENCE [LARGE SCALE GENOMIC DNA]</scope>
    <source>
        <strain evidence="2 3">CECT 5696</strain>
    </source>
</reference>
<dbReference type="OrthoDB" id="10018150at2"/>
<accession>A0A2V2YUC0</accession>
<organism evidence="2 3">
    <name type="scientific">Paenibacillus cellulosilyticus</name>
    <dbReference type="NCBI Taxonomy" id="375489"/>
    <lineage>
        <taxon>Bacteria</taxon>
        <taxon>Bacillati</taxon>
        <taxon>Bacillota</taxon>
        <taxon>Bacilli</taxon>
        <taxon>Bacillales</taxon>
        <taxon>Paenibacillaceae</taxon>
        <taxon>Paenibacillus</taxon>
    </lineage>
</organism>
<feature type="transmembrane region" description="Helical" evidence="1">
    <location>
        <begin position="6"/>
        <end position="23"/>
    </location>
</feature>
<evidence type="ECO:0000313" key="3">
    <source>
        <dbReference type="Proteomes" id="UP000246635"/>
    </source>
</evidence>
<dbReference type="AlphaFoldDB" id="A0A2V2YUC0"/>
<evidence type="ECO:0000313" key="2">
    <source>
        <dbReference type="EMBL" id="PWW00795.1"/>
    </source>
</evidence>
<dbReference type="EMBL" id="QGTQ01000012">
    <property type="protein sequence ID" value="PWW00795.1"/>
    <property type="molecule type" value="Genomic_DNA"/>
</dbReference>
<protein>
    <submittedName>
        <fullName evidence="2">Uncharacterized protein</fullName>
    </submittedName>
</protein>
<name>A0A2V2YUC0_9BACL</name>
<proteinExistence type="predicted"/>
<gene>
    <name evidence="2" type="ORF">DFQ01_112148</name>
</gene>
<keyword evidence="1" id="KW-0472">Membrane</keyword>
<keyword evidence="3" id="KW-1185">Reference proteome</keyword>
<sequence>MEPYTPLITAILTAFTTYIPFYMKDVIQSKKKNKQALTKERLEKCYTPLYLRLRSLTDMQPGNVREWLEPILAGHGYLISEALMNLYVQVANTKDRMMLISKEIDESNQTYEQAIQKLNDNKRPAYPATLVCHSLSYIADVLYLHHYIDLTNLRRPFSAEEREVRYFTVIKYLVRYRPGEQKCAYFGALFLCFWSFLRTKTRRNSNET</sequence>
<dbReference type="Proteomes" id="UP000246635">
    <property type="component" value="Unassembled WGS sequence"/>
</dbReference>
<keyword evidence="1" id="KW-0812">Transmembrane</keyword>
<evidence type="ECO:0000256" key="1">
    <source>
        <dbReference type="SAM" id="Phobius"/>
    </source>
</evidence>
<keyword evidence="1" id="KW-1133">Transmembrane helix</keyword>
<comment type="caution">
    <text evidence="2">The sequence shown here is derived from an EMBL/GenBank/DDBJ whole genome shotgun (WGS) entry which is preliminary data.</text>
</comment>